<dbReference type="EMBL" id="AY222868">
    <property type="protein sequence ID" value="AAP05881.2"/>
    <property type="molecule type" value="mRNA"/>
</dbReference>
<feature type="transmembrane region" description="Helical" evidence="2">
    <location>
        <begin position="12"/>
        <end position="32"/>
    </location>
</feature>
<evidence type="ECO:0000256" key="1">
    <source>
        <dbReference type="SAM" id="MobiDB-lite"/>
    </source>
</evidence>
<keyword evidence="2" id="KW-1133">Transmembrane helix</keyword>
<name>Q86FJ4_SCHJA</name>
<proteinExistence type="evidence at transcript level"/>
<accession>Q86FJ4</accession>
<feature type="region of interest" description="Disordered" evidence="1">
    <location>
        <begin position="105"/>
        <end position="141"/>
    </location>
</feature>
<feature type="non-terminal residue" evidence="3">
    <location>
        <position position="1"/>
    </location>
</feature>
<reference evidence="3" key="1">
    <citation type="journal article" date="2003" name="Nat. Genet.">
        <title>Evolutionary and biomedical implications of a Schistosoma japonicum complementary DNA resource.</title>
        <authorList>
            <person name="Hu W."/>
            <person name="Yan Q."/>
            <person name="Shen D.K."/>
            <person name="Liu F."/>
            <person name="Zhu Z.D."/>
            <person name="Song H.D."/>
            <person name="Xu X.R."/>
            <person name="Wang Z.J."/>
            <person name="Rong Y.P."/>
            <person name="Zeng L.C."/>
            <person name="Wu J."/>
            <person name="Zhang X."/>
            <person name="Wang J.J."/>
            <person name="Xu X.N."/>
            <person name="Wang S.Y."/>
            <person name="Fu G."/>
            <person name="Zhang X.L."/>
            <person name="Wang Z.Q."/>
            <person name="Brindley P.J."/>
            <person name="McManus D.P."/>
            <person name="Xue C.L."/>
            <person name="Feng Z."/>
            <person name="Chen Z."/>
            <person name="Han Z.G."/>
        </authorList>
    </citation>
    <scope>NUCLEOTIDE SEQUENCE</scope>
</reference>
<evidence type="ECO:0000256" key="2">
    <source>
        <dbReference type="SAM" id="Phobius"/>
    </source>
</evidence>
<keyword evidence="2" id="KW-0472">Membrane</keyword>
<organism evidence="3">
    <name type="scientific">Schistosoma japonicum</name>
    <name type="common">Blood fluke</name>
    <dbReference type="NCBI Taxonomy" id="6182"/>
    <lineage>
        <taxon>Eukaryota</taxon>
        <taxon>Metazoa</taxon>
        <taxon>Spiralia</taxon>
        <taxon>Lophotrochozoa</taxon>
        <taxon>Platyhelminthes</taxon>
        <taxon>Trematoda</taxon>
        <taxon>Digenea</taxon>
        <taxon>Strigeidida</taxon>
        <taxon>Schistosomatoidea</taxon>
        <taxon>Schistosomatidae</taxon>
        <taxon>Schistosoma</taxon>
    </lineage>
</organism>
<sequence length="141" mass="15872">FDIRIIVIKMYLSTSILLIINLFVHVVIVQSMCNLDNLINCCNTEGKANATTFLINKPKGIKAQNVTDHFKNLCKFRTLYEQQSFITEQYQKLASIDIATLFTTTTTTPKTTRPPTTRTPKTTPKQPTLLTTSKSPSLTES</sequence>
<keyword evidence="2" id="KW-0812">Transmembrane</keyword>
<evidence type="ECO:0000313" key="3">
    <source>
        <dbReference type="EMBL" id="AAP05881.2"/>
    </source>
</evidence>
<reference evidence="3" key="2">
    <citation type="submission" date="2008-03" db="EMBL/GenBank/DDBJ databases">
        <authorList>
            <person name="Liu F."/>
            <person name="Lu J."/>
            <person name="Hu W."/>
            <person name="Wang S.-Y."/>
            <person name="Cui S.-J."/>
            <person name="Chi M."/>
            <person name="Yan Q."/>
            <person name="Wang X.-R."/>
            <person name="Song H.-D."/>
            <person name="Xu X.-N."/>
            <person name="Wang J.-J."/>
            <person name="Zhang X.-L."/>
            <person name="Wang Z.-Q."/>
            <person name="Xue C.-L."/>
            <person name="Brindley P.J."/>
            <person name="McManus D.P."/>
            <person name="Yang P.-Y."/>
            <person name="Feng Z."/>
            <person name="Chen Z."/>
            <person name="Han Z.-G."/>
        </authorList>
    </citation>
    <scope>NUCLEOTIDE SEQUENCE</scope>
</reference>
<protein>
    <submittedName>
        <fullName evidence="3">SJCHGC06654 protein</fullName>
    </submittedName>
</protein>
<dbReference type="AlphaFoldDB" id="Q86FJ4"/>